<dbReference type="SUPFAM" id="SSF51735">
    <property type="entry name" value="NAD(P)-binding Rossmann-fold domains"/>
    <property type="match status" value="1"/>
</dbReference>
<evidence type="ECO:0000256" key="2">
    <source>
        <dbReference type="ARBA" id="ARBA00022857"/>
    </source>
</evidence>
<reference evidence="5" key="1">
    <citation type="journal article" date="2017" name="Nat. Genet.">
        <title>Contrasting evolutionary genome dynamics between domesticated and wild yeasts.</title>
        <authorList>
            <person name="Yue J.X."/>
            <person name="Li J."/>
            <person name="Aigrain L."/>
            <person name="Hallin J."/>
            <person name="Persson K."/>
            <person name="Oliver K."/>
            <person name="Bergstrom A."/>
            <person name="Coupland P."/>
            <person name="Warringer J."/>
            <person name="Lagomarsino M.C."/>
            <person name="Fischer G."/>
            <person name="Durbin R."/>
            <person name="Liti G."/>
        </authorList>
    </citation>
    <scope>NUCLEOTIDE SEQUENCE</scope>
    <source>
        <strain evidence="5">CBS432</strain>
    </source>
</reference>
<dbReference type="InterPro" id="IPR002347">
    <property type="entry name" value="SDR_fam"/>
</dbReference>
<dbReference type="RefSeq" id="XP_033767571.1">
    <property type="nucleotide sequence ID" value="XM_033911680.1"/>
</dbReference>
<keyword evidence="3" id="KW-0560">Oxidoreductase</keyword>
<evidence type="ECO:0000256" key="1">
    <source>
        <dbReference type="ARBA" id="ARBA00006484"/>
    </source>
</evidence>
<dbReference type="InterPro" id="IPR020904">
    <property type="entry name" value="Sc_DH/Rdtase_CS"/>
</dbReference>
<dbReference type="PRINTS" id="PR00081">
    <property type="entry name" value="GDHRDH"/>
</dbReference>
<accession>A0A8B8UV30</accession>
<dbReference type="CDD" id="cd05233">
    <property type="entry name" value="SDR_c"/>
    <property type="match status" value="1"/>
</dbReference>
<dbReference type="PRINTS" id="PR00080">
    <property type="entry name" value="SDRFAMILY"/>
</dbReference>
<protein>
    <submittedName>
        <fullName evidence="5">3-oxoacyl-[acyl-carrier-protein] reductase (NADPH)</fullName>
    </submittedName>
</protein>
<name>A0A8B8UV30_SACPA</name>
<evidence type="ECO:0000256" key="4">
    <source>
        <dbReference type="RuleBase" id="RU000363"/>
    </source>
</evidence>
<dbReference type="InterPro" id="IPR036291">
    <property type="entry name" value="NAD(P)-bd_dom_sf"/>
</dbReference>
<proteinExistence type="inferred from homology"/>
<dbReference type="AlphaFoldDB" id="A0A8B8UV30"/>
<dbReference type="GO" id="GO:0048038">
    <property type="term" value="F:quinone binding"/>
    <property type="evidence" value="ECO:0007669"/>
    <property type="project" value="TreeGrafter"/>
</dbReference>
<sequence length="278" mass="31290">MHYFPVAIVTGATRGIGKAICQKLSQKGLSCIMLGSTKESIKHTAIGKDYLRSASSYQRHCAMAIDFKKWPHWCDYESYDGIEYFKDKPPLKLKYSSMFDPCNKWSNNEYRYHLNLLINCAGLTQESLSIRTTSSEIQDIMNVNFLSPVTMTNLCIKYIMKSQRKWPELSRQCARPTIINISSILHSGEMKVPGTSVYSASKAALSRFTEVLAAEMEPRNISCFTISPGLVKGTDMIRNLPEASKEALENAIGTQNTTTPAEVAEEVWSLYNRTALDR</sequence>
<reference evidence="5" key="4">
    <citation type="submission" date="2025-08" db="UniProtKB">
        <authorList>
            <consortium name="RefSeq"/>
        </authorList>
    </citation>
    <scope>IDENTIFICATION</scope>
    <source>
        <strain evidence="5">CBS432</strain>
    </source>
</reference>
<dbReference type="GeneID" id="54631924"/>
<evidence type="ECO:0000256" key="3">
    <source>
        <dbReference type="ARBA" id="ARBA00023002"/>
    </source>
</evidence>
<dbReference type="GO" id="GO:0006633">
    <property type="term" value="P:fatty acid biosynthetic process"/>
    <property type="evidence" value="ECO:0007669"/>
    <property type="project" value="TreeGrafter"/>
</dbReference>
<comment type="similarity">
    <text evidence="1 4">Belongs to the short-chain dehydrogenases/reductases (SDR) family.</text>
</comment>
<dbReference type="PANTHER" id="PTHR42760">
    <property type="entry name" value="SHORT-CHAIN DEHYDROGENASES/REDUCTASES FAMILY MEMBER"/>
    <property type="match status" value="1"/>
</dbReference>
<dbReference type="GO" id="GO:0016616">
    <property type="term" value="F:oxidoreductase activity, acting on the CH-OH group of donors, NAD or NADP as acceptor"/>
    <property type="evidence" value="ECO:0007669"/>
    <property type="project" value="TreeGrafter"/>
</dbReference>
<dbReference type="Gene3D" id="3.40.50.720">
    <property type="entry name" value="NAD(P)-binding Rossmann-like Domain"/>
    <property type="match status" value="1"/>
</dbReference>
<reference evidence="5" key="3">
    <citation type="submission" date="2025-07" db="EMBL/GenBank/DDBJ databases">
        <authorList>
            <consortium name="NCBI Genome Project"/>
        </authorList>
    </citation>
    <scope>NUCLEOTIDE SEQUENCE</scope>
    <source>
        <strain evidence="5">CBS432</strain>
    </source>
</reference>
<dbReference type="PANTHER" id="PTHR42760:SF133">
    <property type="entry name" value="3-OXOACYL-[ACYL-CARRIER-PROTEIN] REDUCTASE"/>
    <property type="match status" value="1"/>
</dbReference>
<gene>
    <name evidence="5" type="primary">OAR1</name>
    <name evidence="5" type="ORF">SPAR_K01560</name>
</gene>
<dbReference type="PROSITE" id="PS00061">
    <property type="entry name" value="ADH_SHORT"/>
    <property type="match status" value="1"/>
</dbReference>
<dbReference type="KEGG" id="spao:SPAR_K01560"/>
<evidence type="ECO:0000313" key="5">
    <source>
        <dbReference type="RefSeq" id="XP_033767571.1"/>
    </source>
</evidence>
<organism evidence="5">
    <name type="scientific">Saccharomyces paradoxus</name>
    <name type="common">Yeast</name>
    <name type="synonym">Saccharomyces douglasii</name>
    <dbReference type="NCBI Taxonomy" id="27291"/>
    <lineage>
        <taxon>Eukaryota</taxon>
        <taxon>Fungi</taxon>
        <taxon>Dikarya</taxon>
        <taxon>Ascomycota</taxon>
        <taxon>Saccharomycotina</taxon>
        <taxon>Saccharomycetes</taxon>
        <taxon>Saccharomycetales</taxon>
        <taxon>Saccharomycetaceae</taxon>
        <taxon>Saccharomyces</taxon>
    </lineage>
</organism>
<dbReference type="VEuPathDB" id="FungiDB:SPAR_K01560"/>
<dbReference type="OrthoDB" id="417891at2759"/>
<dbReference type="Pfam" id="PF00106">
    <property type="entry name" value="adh_short"/>
    <property type="match status" value="2"/>
</dbReference>
<keyword evidence="2" id="KW-0521">NADP</keyword>
<reference evidence="5" key="2">
    <citation type="submission" date="2020-01" db="EMBL/GenBank/DDBJ databases">
        <title>Population-level Yeast Reference Genomes.</title>
        <authorList>
            <person name="Yue J.-X."/>
        </authorList>
    </citation>
    <scope>NUCLEOTIDE SEQUENCE</scope>
    <source>
        <strain evidence="5">CBS432</strain>
    </source>
</reference>